<dbReference type="Gene3D" id="1.25.40.20">
    <property type="entry name" value="Ankyrin repeat-containing domain"/>
    <property type="match status" value="1"/>
</dbReference>
<dbReference type="EMBL" id="KB908493">
    <property type="protein sequence ID" value="EOA90195.1"/>
    <property type="molecule type" value="Genomic_DNA"/>
</dbReference>
<accession>R0IZQ2</accession>
<gene>
    <name evidence="1" type="ORF">SETTUDRAFT_102771</name>
</gene>
<keyword evidence="2" id="KW-1185">Reference proteome</keyword>
<dbReference type="GeneID" id="19394944"/>
<reference evidence="1 2" key="1">
    <citation type="journal article" date="2012" name="PLoS Pathog.">
        <title>Diverse lifestyles and strategies of plant pathogenesis encoded in the genomes of eighteen Dothideomycetes fungi.</title>
        <authorList>
            <person name="Ohm R.A."/>
            <person name="Feau N."/>
            <person name="Henrissat B."/>
            <person name="Schoch C.L."/>
            <person name="Horwitz B.A."/>
            <person name="Barry K.W."/>
            <person name="Condon B.J."/>
            <person name="Copeland A.C."/>
            <person name="Dhillon B."/>
            <person name="Glaser F."/>
            <person name="Hesse C.N."/>
            <person name="Kosti I."/>
            <person name="LaButti K."/>
            <person name="Lindquist E.A."/>
            <person name="Lucas S."/>
            <person name="Salamov A.A."/>
            <person name="Bradshaw R.E."/>
            <person name="Ciuffetti L."/>
            <person name="Hamelin R.C."/>
            <person name="Kema G.H.J."/>
            <person name="Lawrence C."/>
            <person name="Scott J.A."/>
            <person name="Spatafora J.W."/>
            <person name="Turgeon B.G."/>
            <person name="de Wit P.J.G.M."/>
            <person name="Zhong S."/>
            <person name="Goodwin S.B."/>
            <person name="Grigoriev I.V."/>
        </authorList>
    </citation>
    <scope>NUCLEOTIDE SEQUENCE [LARGE SCALE GENOMIC DNA]</scope>
    <source>
        <strain evidence="2">28A</strain>
    </source>
</reference>
<dbReference type="eggNOG" id="ENOG502RITK">
    <property type="taxonomic scope" value="Eukaryota"/>
</dbReference>
<dbReference type="AlphaFoldDB" id="R0IZQ2"/>
<dbReference type="HOGENOM" id="CLU_064359_0_0_1"/>
<evidence type="ECO:0008006" key="3">
    <source>
        <dbReference type="Google" id="ProtNLM"/>
    </source>
</evidence>
<dbReference type="OrthoDB" id="3692348at2759"/>
<reference evidence="1 2" key="2">
    <citation type="journal article" date="2013" name="PLoS Genet.">
        <title>Comparative genome structure, secondary metabolite, and effector coding capacity across Cochliobolus pathogens.</title>
        <authorList>
            <person name="Condon B.J."/>
            <person name="Leng Y."/>
            <person name="Wu D."/>
            <person name="Bushley K.E."/>
            <person name="Ohm R.A."/>
            <person name="Otillar R."/>
            <person name="Martin J."/>
            <person name="Schackwitz W."/>
            <person name="Grimwood J."/>
            <person name="MohdZainudin N."/>
            <person name="Xue C."/>
            <person name="Wang R."/>
            <person name="Manning V.A."/>
            <person name="Dhillon B."/>
            <person name="Tu Z.J."/>
            <person name="Steffenson B.J."/>
            <person name="Salamov A."/>
            <person name="Sun H."/>
            <person name="Lowry S."/>
            <person name="LaButti K."/>
            <person name="Han J."/>
            <person name="Copeland A."/>
            <person name="Lindquist E."/>
            <person name="Barry K."/>
            <person name="Schmutz J."/>
            <person name="Baker S.E."/>
            <person name="Ciuffetti L.M."/>
            <person name="Grigoriev I.V."/>
            <person name="Zhong S."/>
            <person name="Turgeon B.G."/>
        </authorList>
    </citation>
    <scope>NUCLEOTIDE SEQUENCE [LARGE SCALE GENOMIC DNA]</scope>
    <source>
        <strain evidence="2">28A</strain>
    </source>
</reference>
<dbReference type="RefSeq" id="XP_008022089.1">
    <property type="nucleotide sequence ID" value="XM_008023898.1"/>
</dbReference>
<protein>
    <recommendedName>
        <fullName evidence="3">Ankyrin repeat protein</fullName>
    </recommendedName>
</protein>
<organism evidence="1 2">
    <name type="scientific">Exserohilum turcicum (strain 28A)</name>
    <name type="common">Northern leaf blight fungus</name>
    <name type="synonym">Setosphaeria turcica</name>
    <dbReference type="NCBI Taxonomy" id="671987"/>
    <lineage>
        <taxon>Eukaryota</taxon>
        <taxon>Fungi</taxon>
        <taxon>Dikarya</taxon>
        <taxon>Ascomycota</taxon>
        <taxon>Pezizomycotina</taxon>
        <taxon>Dothideomycetes</taxon>
        <taxon>Pleosporomycetidae</taxon>
        <taxon>Pleosporales</taxon>
        <taxon>Pleosporineae</taxon>
        <taxon>Pleosporaceae</taxon>
        <taxon>Exserohilum</taxon>
    </lineage>
</organism>
<sequence>MYGLPGLNTIYSGKEITIQICKSICSILGDGIVLSALFTEIPTSNLINRLDPAWFAALNTGFDIHFKITAAIAVRCASHVRLLIEQLPPGSSQHAVFGSPLINAIKLKDLDTVRELVRYLLGFDSKTLKTIFSLEISAIAFPIIKAVMTAIDYNQARILDQLARLIRRKFGNIDRDIFNFWIISAARTSNIQVLRSLYRIPVEPNWRLSYDAMSALCKTADYELIYYAFLNANYGHQYDSSRRDPFHIAVSNGIEAAKAVYDTGRHEINDWKICNFRTYWNEEVTALDHAIYRKDSVTIKWLLDQGAEYQRRFPPEWMPGWIYNIIRDQAIKDDPRMSELPSYGQYKDMSKDAKLHFTFELAEWSPS</sequence>
<evidence type="ECO:0000313" key="2">
    <source>
        <dbReference type="Proteomes" id="UP000016935"/>
    </source>
</evidence>
<name>R0IZQ2_EXST2</name>
<dbReference type="InterPro" id="IPR036770">
    <property type="entry name" value="Ankyrin_rpt-contain_sf"/>
</dbReference>
<dbReference type="Proteomes" id="UP000016935">
    <property type="component" value="Unassembled WGS sequence"/>
</dbReference>
<evidence type="ECO:0000313" key="1">
    <source>
        <dbReference type="EMBL" id="EOA90195.1"/>
    </source>
</evidence>
<proteinExistence type="predicted"/>
<dbReference type="SUPFAM" id="SSF48403">
    <property type="entry name" value="Ankyrin repeat"/>
    <property type="match status" value="1"/>
</dbReference>